<keyword evidence="6" id="KW-0804">Transcription</keyword>
<reference evidence="9 10" key="1">
    <citation type="submission" date="2016-07" db="EMBL/GenBank/DDBJ databases">
        <title>Pervasive Adenine N6-methylation of Active Genes in Fungi.</title>
        <authorList>
            <consortium name="DOE Joint Genome Institute"/>
            <person name="Mondo S.J."/>
            <person name="Dannebaum R.O."/>
            <person name="Kuo R.C."/>
            <person name="Labutti K."/>
            <person name="Haridas S."/>
            <person name="Kuo A."/>
            <person name="Salamov A."/>
            <person name="Ahrendt S.R."/>
            <person name="Lipzen A."/>
            <person name="Sullivan W."/>
            <person name="Andreopoulos W.B."/>
            <person name="Clum A."/>
            <person name="Lindquist E."/>
            <person name="Daum C."/>
            <person name="Ramamoorthy G.K."/>
            <person name="Gryganskyi A."/>
            <person name="Culley D."/>
            <person name="Magnuson J.K."/>
            <person name="James T.Y."/>
            <person name="O'Malley M.A."/>
            <person name="Stajich J.E."/>
            <person name="Spatafora J.W."/>
            <person name="Visel A."/>
            <person name="Grigoriev I.V."/>
        </authorList>
    </citation>
    <scope>NUCLEOTIDE SEQUENCE [LARGE SCALE GENOMIC DNA]</scope>
    <source>
        <strain evidence="9 10">12-1054</strain>
    </source>
</reference>
<dbReference type="GO" id="GO:0006879">
    <property type="term" value="P:intracellular iron ion homeostasis"/>
    <property type="evidence" value="ECO:0007669"/>
    <property type="project" value="TreeGrafter"/>
</dbReference>
<dbReference type="FunFam" id="3.90.430.10:FF:000001">
    <property type="entry name" value="Copper fist DNA-binding protein"/>
    <property type="match status" value="1"/>
</dbReference>
<evidence type="ECO:0000256" key="1">
    <source>
        <dbReference type="ARBA" id="ARBA00004123"/>
    </source>
</evidence>
<keyword evidence="10" id="KW-1185">Reference proteome</keyword>
<evidence type="ECO:0000256" key="4">
    <source>
        <dbReference type="ARBA" id="ARBA00023008"/>
    </source>
</evidence>
<evidence type="ECO:0000259" key="8">
    <source>
        <dbReference type="PROSITE" id="PS50073"/>
    </source>
</evidence>
<keyword evidence="4" id="KW-0186">Copper</keyword>
<keyword evidence="2" id="KW-0479">Metal-binding</keyword>
<dbReference type="EMBL" id="MCFI01000011">
    <property type="protein sequence ID" value="ORY81458.1"/>
    <property type="molecule type" value="Genomic_DNA"/>
</dbReference>
<dbReference type="GO" id="GO:0000981">
    <property type="term" value="F:DNA-binding transcription factor activity, RNA polymerase II-specific"/>
    <property type="evidence" value="ECO:0007669"/>
    <property type="project" value="TreeGrafter"/>
</dbReference>
<evidence type="ECO:0000256" key="3">
    <source>
        <dbReference type="ARBA" id="ARBA00022833"/>
    </source>
</evidence>
<dbReference type="OrthoDB" id="5600085at2759"/>
<feature type="domain" description="Copper-fist" evidence="8">
    <location>
        <begin position="10"/>
        <end position="37"/>
    </location>
</feature>
<gene>
    <name evidence="9" type="ORF">BCR37DRAFT_337717</name>
</gene>
<dbReference type="STRING" id="56484.A0A1Y2FC05"/>
<evidence type="ECO:0000313" key="9">
    <source>
        <dbReference type="EMBL" id="ORY81458.1"/>
    </source>
</evidence>
<comment type="subcellular location">
    <subcellularLocation>
        <location evidence="1">Nucleus</location>
    </subcellularLocation>
</comment>
<dbReference type="GeneID" id="63783873"/>
<keyword evidence="5" id="KW-0805">Transcription regulation</keyword>
<dbReference type="InterPro" id="IPR001083">
    <property type="entry name" value="Cu_fist_DNA-bd_dom"/>
</dbReference>
<evidence type="ECO:0000256" key="2">
    <source>
        <dbReference type="ARBA" id="ARBA00022723"/>
    </source>
</evidence>
<dbReference type="SMART" id="SM01090">
    <property type="entry name" value="Copper-fist"/>
    <property type="match status" value="1"/>
</dbReference>
<dbReference type="PANTHER" id="PTHR28088:SF5">
    <property type="entry name" value="TRANSCRIPTIONAL ACTIVATOR HAA1-RELATED"/>
    <property type="match status" value="1"/>
</dbReference>
<feature type="non-terminal residue" evidence="9">
    <location>
        <position position="1"/>
    </location>
</feature>
<dbReference type="Proteomes" id="UP000193685">
    <property type="component" value="Unassembled WGS sequence"/>
</dbReference>
<dbReference type="GO" id="GO:0005507">
    <property type="term" value="F:copper ion binding"/>
    <property type="evidence" value="ECO:0007669"/>
    <property type="project" value="InterPro"/>
</dbReference>
<comment type="caution">
    <text evidence="9">The sequence shown here is derived from an EMBL/GenBank/DDBJ whole genome shotgun (WGS) entry which is preliminary data.</text>
</comment>
<dbReference type="OMA" id="SSCKHED"/>
<name>A0A1Y2FC05_PROLT</name>
<keyword evidence="7" id="KW-0539">Nucleus</keyword>
<dbReference type="SMART" id="SM00412">
    <property type="entry name" value="Cu_FIST"/>
    <property type="match status" value="1"/>
</dbReference>
<keyword evidence="3" id="KW-0862">Zinc</keyword>
<dbReference type="Gene3D" id="3.90.430.10">
    <property type="entry name" value="Copper fist DNA-binding domain"/>
    <property type="match status" value="1"/>
</dbReference>
<dbReference type="SUPFAM" id="SSF57879">
    <property type="entry name" value="Zinc domain conserved in yeast copper-regulated transcription factors"/>
    <property type="match status" value="1"/>
</dbReference>
<dbReference type="GO" id="GO:0000978">
    <property type="term" value="F:RNA polymerase II cis-regulatory region sequence-specific DNA binding"/>
    <property type="evidence" value="ECO:0007669"/>
    <property type="project" value="TreeGrafter"/>
</dbReference>
<evidence type="ECO:0000256" key="7">
    <source>
        <dbReference type="ARBA" id="ARBA00023242"/>
    </source>
</evidence>
<dbReference type="PANTHER" id="PTHR28088">
    <property type="entry name" value="TRANSCRIPTIONAL ACTIVATOR HAA1-RELATED"/>
    <property type="match status" value="1"/>
</dbReference>
<organism evidence="9 10">
    <name type="scientific">Protomyces lactucae-debilis</name>
    <dbReference type="NCBI Taxonomy" id="2754530"/>
    <lineage>
        <taxon>Eukaryota</taxon>
        <taxon>Fungi</taxon>
        <taxon>Dikarya</taxon>
        <taxon>Ascomycota</taxon>
        <taxon>Taphrinomycotina</taxon>
        <taxon>Taphrinomycetes</taxon>
        <taxon>Taphrinales</taxon>
        <taxon>Protomycetaceae</taxon>
        <taxon>Protomyces</taxon>
    </lineage>
</organism>
<dbReference type="GO" id="GO:0006878">
    <property type="term" value="P:intracellular copper ion homeostasis"/>
    <property type="evidence" value="ECO:0007669"/>
    <property type="project" value="TreeGrafter"/>
</dbReference>
<dbReference type="InterPro" id="IPR036395">
    <property type="entry name" value="Cu_fist_DNA-bd_dom_sf"/>
</dbReference>
<evidence type="ECO:0000256" key="5">
    <source>
        <dbReference type="ARBA" id="ARBA00023015"/>
    </source>
</evidence>
<protein>
    <recommendedName>
        <fullName evidence="8">Copper-fist domain-containing protein</fullName>
    </recommendedName>
</protein>
<dbReference type="Pfam" id="PF00649">
    <property type="entry name" value="Copper-fist"/>
    <property type="match status" value="1"/>
</dbReference>
<dbReference type="InterPro" id="IPR051763">
    <property type="entry name" value="Copper_Homeo_Regul"/>
</dbReference>
<dbReference type="GO" id="GO:0045944">
    <property type="term" value="P:positive regulation of transcription by RNA polymerase II"/>
    <property type="evidence" value="ECO:0007669"/>
    <property type="project" value="TreeGrafter"/>
</dbReference>
<dbReference type="RefSeq" id="XP_040724834.1">
    <property type="nucleotide sequence ID" value="XM_040867274.1"/>
</dbReference>
<evidence type="ECO:0000256" key="6">
    <source>
        <dbReference type="ARBA" id="ARBA00023163"/>
    </source>
</evidence>
<accession>A0A1Y2FC05</accession>
<sequence length="58" mass="6628">LVCIHDLTSQCIRGHRSSACTHADRPLFEIRRKGRPISQCPHCRDLRKIKSSHTKCAC</sequence>
<dbReference type="PROSITE" id="PS50073">
    <property type="entry name" value="COPPER_FIST_2"/>
    <property type="match status" value="1"/>
</dbReference>
<feature type="non-terminal residue" evidence="9">
    <location>
        <position position="58"/>
    </location>
</feature>
<proteinExistence type="predicted"/>
<dbReference type="AlphaFoldDB" id="A0A1Y2FC05"/>
<dbReference type="GO" id="GO:0005634">
    <property type="term" value="C:nucleus"/>
    <property type="evidence" value="ECO:0007669"/>
    <property type="project" value="UniProtKB-SubCell"/>
</dbReference>
<evidence type="ECO:0000313" key="10">
    <source>
        <dbReference type="Proteomes" id="UP000193685"/>
    </source>
</evidence>